<reference evidence="2 3" key="1">
    <citation type="submission" date="2023-06" db="EMBL/GenBank/DDBJ databases">
        <title>Black Yeasts Isolated from many extreme environments.</title>
        <authorList>
            <person name="Coleine C."/>
            <person name="Stajich J.E."/>
            <person name="Selbmann L."/>
        </authorList>
    </citation>
    <scope>NUCLEOTIDE SEQUENCE [LARGE SCALE GENOMIC DNA]</scope>
    <source>
        <strain evidence="2 3">CCFEE 5887</strain>
    </source>
</reference>
<gene>
    <name evidence="2" type="ORF">LTR25_010377</name>
</gene>
<evidence type="ECO:0000313" key="3">
    <source>
        <dbReference type="Proteomes" id="UP001345827"/>
    </source>
</evidence>
<dbReference type="EMBL" id="JAXLQG010000026">
    <property type="protein sequence ID" value="KAK5528378.1"/>
    <property type="molecule type" value="Genomic_DNA"/>
</dbReference>
<comment type="caution">
    <text evidence="2">The sequence shown here is derived from an EMBL/GenBank/DDBJ whole genome shotgun (WGS) entry which is preliminary data.</text>
</comment>
<accession>A0AAV9PWD5</accession>
<keyword evidence="3" id="KW-1185">Reference proteome</keyword>
<name>A0AAV9PWD5_9PEZI</name>
<dbReference type="AlphaFoldDB" id="A0AAV9PWD5"/>
<sequence length="289" mass="34051">MAKGPTTQRVVNFAKEVTARRPLRDDEYSVMDRFARHASKCKACADPYASWKQDISLCDRGWSYARDVARYTYSKGGRPLSIIDRLNGDYVQLDIPPECEVINSLIKAWDHGLCLNKTKRPIIVTPQTPKRDAVEAPRIVSTPKDYVFEDSRRDRRSRNYDVVEIIPNSSRRDRRERTYRDDRGEERYRSERRERPVSYHESKGSLYERDEEEKRRRQRTYAAVHQTVKDQEFHGVMINNLTFSQSTCINNETNKTNPPVDSPASQDMFDLQQSSRVFERPHIIWMVRR</sequence>
<feature type="region of interest" description="Disordered" evidence="1">
    <location>
        <begin position="170"/>
        <end position="215"/>
    </location>
</feature>
<protein>
    <submittedName>
        <fullName evidence="2">Uncharacterized protein</fullName>
    </submittedName>
</protein>
<evidence type="ECO:0000313" key="2">
    <source>
        <dbReference type="EMBL" id="KAK5528378.1"/>
    </source>
</evidence>
<organism evidence="2 3">
    <name type="scientific">Vermiconidia calcicola</name>
    <dbReference type="NCBI Taxonomy" id="1690605"/>
    <lineage>
        <taxon>Eukaryota</taxon>
        <taxon>Fungi</taxon>
        <taxon>Dikarya</taxon>
        <taxon>Ascomycota</taxon>
        <taxon>Pezizomycotina</taxon>
        <taxon>Dothideomycetes</taxon>
        <taxon>Dothideomycetidae</taxon>
        <taxon>Mycosphaerellales</taxon>
        <taxon>Extremaceae</taxon>
        <taxon>Vermiconidia</taxon>
    </lineage>
</organism>
<dbReference type="Proteomes" id="UP001345827">
    <property type="component" value="Unassembled WGS sequence"/>
</dbReference>
<proteinExistence type="predicted"/>
<evidence type="ECO:0000256" key="1">
    <source>
        <dbReference type="SAM" id="MobiDB-lite"/>
    </source>
</evidence>